<comment type="caution">
    <text evidence="2">The sequence shown here is derived from an EMBL/GenBank/DDBJ whole genome shotgun (WGS) entry which is preliminary data.</text>
</comment>
<dbReference type="AlphaFoldDB" id="A0A1V8T0A2"/>
<accession>A0A1V8T0A2</accession>
<dbReference type="EMBL" id="NAJO01000020">
    <property type="protein sequence ID" value="OQO04845.1"/>
    <property type="molecule type" value="Genomic_DNA"/>
</dbReference>
<feature type="compositionally biased region" description="Basic residues" evidence="1">
    <location>
        <begin position="1"/>
        <end position="10"/>
    </location>
</feature>
<reference evidence="3" key="1">
    <citation type="submission" date="2017-03" db="EMBL/GenBank/DDBJ databases">
        <title>Genomes of endolithic fungi from Antarctica.</title>
        <authorList>
            <person name="Coleine C."/>
            <person name="Masonjones S."/>
            <person name="Stajich J.E."/>
        </authorList>
    </citation>
    <scope>NUCLEOTIDE SEQUENCE [LARGE SCALE GENOMIC DNA]</scope>
    <source>
        <strain evidence="3">CCFEE 5527</strain>
    </source>
</reference>
<feature type="compositionally biased region" description="Polar residues" evidence="1">
    <location>
        <begin position="61"/>
        <end position="72"/>
    </location>
</feature>
<keyword evidence="3" id="KW-1185">Reference proteome</keyword>
<dbReference type="InParanoid" id="A0A1V8T0A2"/>
<evidence type="ECO:0000313" key="2">
    <source>
        <dbReference type="EMBL" id="OQO04845.1"/>
    </source>
</evidence>
<feature type="compositionally biased region" description="Low complexity" evidence="1">
    <location>
        <begin position="48"/>
        <end position="60"/>
    </location>
</feature>
<dbReference type="Proteomes" id="UP000192596">
    <property type="component" value="Unassembled WGS sequence"/>
</dbReference>
<evidence type="ECO:0000313" key="3">
    <source>
        <dbReference type="Proteomes" id="UP000192596"/>
    </source>
</evidence>
<sequence>MGRLKQVVRPRKPEATPQKGQRRSPRLIALPNRSTKTFTPAQRRSRKSSNFQKPSKSSSKATQPQSTATQRRFSIDEAPKLGTYMLVLYVGPYRTLTTIHNDVLPTSTIIALRGLYQYGFAHLEAHSVESFELYRVWLYTGKLCTRIPNEEEEVGAEDAVWVDCEWGRMANAYFLAVDLRDEKFGNAIVDAMIEKVDGSEYYPTSLAADLYASTPQGDGMSRLIVDFHV</sequence>
<protein>
    <recommendedName>
        <fullName evidence="4">BTB domain-containing protein</fullName>
    </recommendedName>
</protein>
<dbReference type="OrthoDB" id="194443at2759"/>
<gene>
    <name evidence="2" type="ORF">B0A48_07862</name>
</gene>
<evidence type="ECO:0000256" key="1">
    <source>
        <dbReference type="SAM" id="MobiDB-lite"/>
    </source>
</evidence>
<evidence type="ECO:0008006" key="4">
    <source>
        <dbReference type="Google" id="ProtNLM"/>
    </source>
</evidence>
<name>A0A1V8T0A2_9PEZI</name>
<feature type="compositionally biased region" description="Polar residues" evidence="1">
    <location>
        <begin position="32"/>
        <end position="42"/>
    </location>
</feature>
<organism evidence="2 3">
    <name type="scientific">Cryoendolithus antarcticus</name>
    <dbReference type="NCBI Taxonomy" id="1507870"/>
    <lineage>
        <taxon>Eukaryota</taxon>
        <taxon>Fungi</taxon>
        <taxon>Dikarya</taxon>
        <taxon>Ascomycota</taxon>
        <taxon>Pezizomycotina</taxon>
        <taxon>Dothideomycetes</taxon>
        <taxon>Dothideomycetidae</taxon>
        <taxon>Cladosporiales</taxon>
        <taxon>Cladosporiaceae</taxon>
        <taxon>Cryoendolithus</taxon>
    </lineage>
</organism>
<feature type="region of interest" description="Disordered" evidence="1">
    <location>
        <begin position="1"/>
        <end position="73"/>
    </location>
</feature>
<proteinExistence type="predicted"/>